<keyword evidence="2" id="KW-1185">Reference proteome</keyword>
<evidence type="ECO:0000313" key="2">
    <source>
        <dbReference type="Proteomes" id="UP000004980"/>
    </source>
</evidence>
<reference evidence="1 2" key="1">
    <citation type="journal article" date="2012" name="J. Bacteriol.">
        <title>Draft Genome Sequence of the Soil Bacterium Burkholderia terrae Strain BS001, Which Interacts with Fungal Surface Structures.</title>
        <authorList>
            <person name="Nazir R."/>
            <person name="Hansen M.A."/>
            <person name="Sorensen S."/>
            <person name="van Elsas J.D."/>
        </authorList>
    </citation>
    <scope>NUCLEOTIDE SEQUENCE [LARGE SCALE GENOMIC DNA]</scope>
    <source>
        <strain evidence="1 2">BS001</strain>
    </source>
</reference>
<accession>A0ABN0F5J1</accession>
<evidence type="ECO:0000313" key="1">
    <source>
        <dbReference type="EMBL" id="EIM93832.1"/>
    </source>
</evidence>
<sequence>MDTSERAYSRLELALHLAKRFGAHLTGILSLGSAEYFESHEERRKERHGELEGLFHAELGRAGVSGEWIADGWTLSRWPRQINPIWKNFAHVGALNPEVGRRVILDKYPAVRFML</sequence>
<comment type="caution">
    <text evidence="1">The sequence shown here is derived from an EMBL/GenBank/DDBJ whole genome shotgun (WGS) entry which is preliminary data.</text>
</comment>
<gene>
    <name evidence="1" type="ORF">WQE_47384</name>
</gene>
<dbReference type="Proteomes" id="UP000004980">
    <property type="component" value="Unassembled WGS sequence"/>
</dbReference>
<name>A0ABN0F5J1_9BURK</name>
<dbReference type="RefSeq" id="WP_009770974.1">
    <property type="nucleotide sequence ID" value="NZ_AKAU01000292.1"/>
</dbReference>
<organism evidence="1 2">
    <name type="scientific">Paraburkholderia hospita</name>
    <dbReference type="NCBI Taxonomy" id="169430"/>
    <lineage>
        <taxon>Bacteria</taxon>
        <taxon>Pseudomonadati</taxon>
        <taxon>Pseudomonadota</taxon>
        <taxon>Betaproteobacteria</taxon>
        <taxon>Burkholderiales</taxon>
        <taxon>Burkholderiaceae</taxon>
        <taxon>Paraburkholderia</taxon>
    </lineage>
</organism>
<dbReference type="EMBL" id="AKAU01000292">
    <property type="protein sequence ID" value="EIM93832.1"/>
    <property type="molecule type" value="Genomic_DNA"/>
</dbReference>
<proteinExistence type="predicted"/>
<protein>
    <submittedName>
        <fullName evidence="1">Uncharacterized protein</fullName>
    </submittedName>
</protein>